<feature type="transmembrane region" description="Helical" evidence="1">
    <location>
        <begin position="104"/>
        <end position="126"/>
    </location>
</feature>
<accession>A0A1F4US85</accession>
<comment type="caution">
    <text evidence="2">The sequence shown here is derived from an EMBL/GenBank/DDBJ whole genome shotgun (WGS) entry which is preliminary data.</text>
</comment>
<sequence length="491" mass="54241">MNYNFTADGNTEINDLIIAIEDAIESDVKILFQKNATLYLKSLNLKILQKLASEKSKTVTFDVENKSHKDYIDAVNGDFMQTPDESVDLNMDEKPKKNKLKFKFLIYIFAFLLMFFGGGFALWWYLPSAKVTVSIDSQILVKILDIKADPAASSVSVADSTIPAINVDVSVSDSQTIPTTGKKEIGDSAKGKITLFNKTSEIISLKKGKVVKLISTDKESWKFEIQENVDVPAQTQTSTENPADSVTESGSKEVNVTAVSFGDKYNQDSGEKFEVDGYNTDKLVGENKEKIEGGTLKEINVVMQVDLDGLKRTLDEFMKTKVTEAIKKKVVTGQTLPESSIEFTTVSGTFDKKLDEEADELTLTMTTKGVGIVYDQKSLDEIVSELVKTVVPSEYSLDGGKPEYEVAATKAKVGTGIVDLQIKLRSYITPKLDQKKIISDMTGMKLDQAQSYLNSISNIKGFEISISPQMPAILQTMPHTSKNIEIVIDKK</sequence>
<evidence type="ECO:0008006" key="4">
    <source>
        <dbReference type="Google" id="ProtNLM"/>
    </source>
</evidence>
<name>A0A1F4US85_UNCKA</name>
<keyword evidence="1" id="KW-0812">Transmembrane</keyword>
<evidence type="ECO:0000313" key="3">
    <source>
        <dbReference type="Proteomes" id="UP000176444"/>
    </source>
</evidence>
<evidence type="ECO:0000313" key="2">
    <source>
        <dbReference type="EMBL" id="OGC47841.1"/>
    </source>
</evidence>
<evidence type="ECO:0000256" key="1">
    <source>
        <dbReference type="SAM" id="Phobius"/>
    </source>
</evidence>
<dbReference type="EMBL" id="MEUX01000008">
    <property type="protein sequence ID" value="OGC47841.1"/>
    <property type="molecule type" value="Genomic_DNA"/>
</dbReference>
<proteinExistence type="predicted"/>
<keyword evidence="1" id="KW-1133">Transmembrane helix</keyword>
<gene>
    <name evidence="2" type="ORF">A2713_01280</name>
</gene>
<protein>
    <recommendedName>
        <fullName evidence="4">Baseplate protein J-like domain-containing protein</fullName>
    </recommendedName>
</protein>
<dbReference type="Proteomes" id="UP000176444">
    <property type="component" value="Unassembled WGS sequence"/>
</dbReference>
<dbReference type="AlphaFoldDB" id="A0A1F4US85"/>
<keyword evidence="1" id="KW-0472">Membrane</keyword>
<reference evidence="2 3" key="1">
    <citation type="journal article" date="2016" name="Nat. Commun.">
        <title>Thousands of microbial genomes shed light on interconnected biogeochemical processes in an aquifer system.</title>
        <authorList>
            <person name="Anantharaman K."/>
            <person name="Brown C.T."/>
            <person name="Hug L.A."/>
            <person name="Sharon I."/>
            <person name="Castelle C.J."/>
            <person name="Probst A.J."/>
            <person name="Thomas B.C."/>
            <person name="Singh A."/>
            <person name="Wilkins M.J."/>
            <person name="Karaoz U."/>
            <person name="Brodie E.L."/>
            <person name="Williams K.H."/>
            <person name="Hubbard S.S."/>
            <person name="Banfield J.F."/>
        </authorList>
    </citation>
    <scope>NUCLEOTIDE SEQUENCE [LARGE SCALE GENOMIC DNA]</scope>
</reference>
<organism evidence="2 3">
    <name type="scientific">candidate division WWE3 bacterium RIFCSPHIGHO2_01_FULL_35_17</name>
    <dbReference type="NCBI Taxonomy" id="1802614"/>
    <lineage>
        <taxon>Bacteria</taxon>
        <taxon>Katanobacteria</taxon>
    </lineage>
</organism>